<dbReference type="EMBL" id="BAAAFH010000011">
    <property type="protein sequence ID" value="GAA0875573.1"/>
    <property type="molecule type" value="Genomic_DNA"/>
</dbReference>
<dbReference type="Pfam" id="PF04452">
    <property type="entry name" value="Methyltrans_RNA"/>
    <property type="match status" value="1"/>
</dbReference>
<evidence type="ECO:0000256" key="9">
    <source>
        <dbReference type="ARBA" id="ARBA00047944"/>
    </source>
</evidence>
<dbReference type="Proteomes" id="UP001501126">
    <property type="component" value="Unassembled WGS sequence"/>
</dbReference>
<dbReference type="Gene3D" id="3.40.1280.10">
    <property type="match status" value="1"/>
</dbReference>
<evidence type="ECO:0000256" key="1">
    <source>
        <dbReference type="ARBA" id="ARBA00004496"/>
    </source>
</evidence>
<dbReference type="PANTHER" id="PTHR30027:SF3">
    <property type="entry name" value="16S RRNA (URACIL(1498)-N(3))-METHYLTRANSFERASE"/>
    <property type="match status" value="1"/>
</dbReference>
<evidence type="ECO:0000256" key="7">
    <source>
        <dbReference type="ARBA" id="ARBA00022691"/>
    </source>
</evidence>
<comment type="function">
    <text evidence="8 10">Specifically methylates the N3 position of the uracil ring of uridine 1498 (m3U1498) in 16S rRNA. Acts on the fully assembled 30S ribosomal subunit.</text>
</comment>
<dbReference type="Pfam" id="PF20260">
    <property type="entry name" value="PUA_4"/>
    <property type="match status" value="1"/>
</dbReference>
<keyword evidence="14" id="KW-1185">Reference proteome</keyword>
<feature type="domain" description="Ribosomal RNA small subunit methyltransferase E methyltransferase" evidence="11">
    <location>
        <begin position="72"/>
        <end position="227"/>
    </location>
</feature>
<keyword evidence="6 10" id="KW-0808">Transferase</keyword>
<dbReference type="NCBIfam" id="TIGR00046">
    <property type="entry name" value="RsmE family RNA methyltransferase"/>
    <property type="match status" value="1"/>
</dbReference>
<dbReference type="CDD" id="cd18084">
    <property type="entry name" value="RsmE-like"/>
    <property type="match status" value="1"/>
</dbReference>
<proteinExistence type="inferred from homology"/>
<evidence type="ECO:0000259" key="11">
    <source>
        <dbReference type="Pfam" id="PF04452"/>
    </source>
</evidence>
<comment type="subcellular location">
    <subcellularLocation>
        <location evidence="1 10">Cytoplasm</location>
    </subcellularLocation>
</comment>
<evidence type="ECO:0000256" key="10">
    <source>
        <dbReference type="PIRNR" id="PIRNR015601"/>
    </source>
</evidence>
<dbReference type="InterPro" id="IPR029028">
    <property type="entry name" value="Alpha/beta_knot_MTases"/>
</dbReference>
<dbReference type="InterPro" id="IPR006700">
    <property type="entry name" value="RsmE"/>
</dbReference>
<dbReference type="Gene3D" id="2.40.240.20">
    <property type="entry name" value="Hypothetical PUA domain-like, domain 1"/>
    <property type="match status" value="1"/>
</dbReference>
<evidence type="ECO:0000256" key="8">
    <source>
        <dbReference type="ARBA" id="ARBA00025699"/>
    </source>
</evidence>
<evidence type="ECO:0000256" key="4">
    <source>
        <dbReference type="ARBA" id="ARBA00022552"/>
    </source>
</evidence>
<protein>
    <recommendedName>
        <fullName evidence="10">Ribosomal RNA small subunit methyltransferase E</fullName>
        <ecNumber evidence="10">2.1.1.193</ecNumber>
    </recommendedName>
</protein>
<dbReference type="PIRSF" id="PIRSF015601">
    <property type="entry name" value="MTase_slr0722"/>
    <property type="match status" value="1"/>
</dbReference>
<dbReference type="InterPro" id="IPR046887">
    <property type="entry name" value="RsmE_PUA-like"/>
</dbReference>
<organism evidence="13 14">
    <name type="scientific">Wandonia haliotis</name>
    <dbReference type="NCBI Taxonomy" id="574963"/>
    <lineage>
        <taxon>Bacteria</taxon>
        <taxon>Pseudomonadati</taxon>
        <taxon>Bacteroidota</taxon>
        <taxon>Flavobacteriia</taxon>
        <taxon>Flavobacteriales</taxon>
        <taxon>Crocinitomicaceae</taxon>
        <taxon>Wandonia</taxon>
    </lineage>
</organism>
<gene>
    <name evidence="13" type="ORF">GCM10009118_19820</name>
</gene>
<keyword evidence="5 10" id="KW-0489">Methyltransferase</keyword>
<dbReference type="EC" id="2.1.1.193" evidence="10"/>
<sequence>MHRFFVPDIFSDQKVIILPEEESKHATKVLRLKEGDTIELINGKGDLFTCELILTGKRAEVKVLQHLHETPDKQTIHIAIAPTKNIDRLEWFLEKATEIGVDEVSLLLCENSERKIVKMERLEKILVSATKQSKRLYKPILHDLLPFKTFIEQIENGGFIAHCEENRNRTELRQQSIPEDFLILIGPEGDFSPGEIELALTKNFQPVTLGKNRLRTETAGVYVVSLAKIATA</sequence>
<evidence type="ECO:0000256" key="6">
    <source>
        <dbReference type="ARBA" id="ARBA00022679"/>
    </source>
</evidence>
<evidence type="ECO:0000259" key="12">
    <source>
        <dbReference type="Pfam" id="PF20260"/>
    </source>
</evidence>
<evidence type="ECO:0000256" key="2">
    <source>
        <dbReference type="ARBA" id="ARBA00005528"/>
    </source>
</evidence>
<evidence type="ECO:0000256" key="5">
    <source>
        <dbReference type="ARBA" id="ARBA00022603"/>
    </source>
</evidence>
<feature type="domain" description="Ribosomal RNA small subunit methyltransferase E PUA-like" evidence="12">
    <location>
        <begin position="18"/>
        <end position="63"/>
    </location>
</feature>
<keyword evidence="4 10" id="KW-0698">rRNA processing</keyword>
<comment type="similarity">
    <text evidence="2 10">Belongs to the RNA methyltransferase RsmE family.</text>
</comment>
<comment type="catalytic activity">
    <reaction evidence="9 10">
        <text>uridine(1498) in 16S rRNA + S-adenosyl-L-methionine = N(3)-methyluridine(1498) in 16S rRNA + S-adenosyl-L-homocysteine + H(+)</text>
        <dbReference type="Rhea" id="RHEA:42920"/>
        <dbReference type="Rhea" id="RHEA-COMP:10283"/>
        <dbReference type="Rhea" id="RHEA-COMP:10284"/>
        <dbReference type="ChEBI" id="CHEBI:15378"/>
        <dbReference type="ChEBI" id="CHEBI:57856"/>
        <dbReference type="ChEBI" id="CHEBI:59789"/>
        <dbReference type="ChEBI" id="CHEBI:65315"/>
        <dbReference type="ChEBI" id="CHEBI:74502"/>
        <dbReference type="EC" id="2.1.1.193"/>
    </reaction>
</comment>
<dbReference type="SUPFAM" id="SSF88697">
    <property type="entry name" value="PUA domain-like"/>
    <property type="match status" value="1"/>
</dbReference>
<keyword evidence="7 10" id="KW-0949">S-adenosyl-L-methionine</keyword>
<evidence type="ECO:0000256" key="3">
    <source>
        <dbReference type="ARBA" id="ARBA00022490"/>
    </source>
</evidence>
<dbReference type="PANTHER" id="PTHR30027">
    <property type="entry name" value="RIBOSOMAL RNA SMALL SUBUNIT METHYLTRANSFERASE E"/>
    <property type="match status" value="1"/>
</dbReference>
<dbReference type="InterPro" id="IPR029026">
    <property type="entry name" value="tRNA_m1G_MTases_N"/>
</dbReference>
<dbReference type="SUPFAM" id="SSF75217">
    <property type="entry name" value="alpha/beta knot"/>
    <property type="match status" value="1"/>
</dbReference>
<name>A0ABN1MQG6_9FLAO</name>
<evidence type="ECO:0000313" key="14">
    <source>
        <dbReference type="Proteomes" id="UP001501126"/>
    </source>
</evidence>
<dbReference type="InterPro" id="IPR015947">
    <property type="entry name" value="PUA-like_sf"/>
</dbReference>
<evidence type="ECO:0000313" key="13">
    <source>
        <dbReference type="EMBL" id="GAA0875573.1"/>
    </source>
</evidence>
<accession>A0ABN1MQG6</accession>
<dbReference type="RefSeq" id="WP_343787199.1">
    <property type="nucleotide sequence ID" value="NZ_BAAAFH010000011.1"/>
</dbReference>
<keyword evidence="3 10" id="KW-0963">Cytoplasm</keyword>
<dbReference type="InterPro" id="IPR046886">
    <property type="entry name" value="RsmE_MTase_dom"/>
</dbReference>
<dbReference type="NCBIfam" id="NF008702">
    <property type="entry name" value="PRK11713.6-1"/>
    <property type="match status" value="1"/>
</dbReference>
<comment type="caution">
    <text evidence="13">The sequence shown here is derived from an EMBL/GenBank/DDBJ whole genome shotgun (WGS) entry which is preliminary data.</text>
</comment>
<reference evidence="13 14" key="1">
    <citation type="journal article" date="2019" name="Int. J. Syst. Evol. Microbiol.">
        <title>The Global Catalogue of Microorganisms (GCM) 10K type strain sequencing project: providing services to taxonomists for standard genome sequencing and annotation.</title>
        <authorList>
            <consortium name="The Broad Institute Genomics Platform"/>
            <consortium name="The Broad Institute Genome Sequencing Center for Infectious Disease"/>
            <person name="Wu L."/>
            <person name="Ma J."/>
        </authorList>
    </citation>
    <scope>NUCLEOTIDE SEQUENCE [LARGE SCALE GENOMIC DNA]</scope>
    <source>
        <strain evidence="13 14">JCM 16083</strain>
    </source>
</reference>